<sequence>MDEAGRCLVLLVWTEQGDVLRPQGVLAAWGVPRPQEVLAARGSPPRADVFQSGC</sequence>
<dbReference type="EMBL" id="JACGWN010000015">
    <property type="protein sequence ID" value="KAL0400673.1"/>
    <property type="molecule type" value="Genomic_DNA"/>
</dbReference>
<dbReference type="AlphaFoldDB" id="A0AAW2T7W6"/>
<comment type="caution">
    <text evidence="1">The sequence shown here is derived from an EMBL/GenBank/DDBJ whole genome shotgun (WGS) entry which is preliminary data.</text>
</comment>
<organism evidence="1">
    <name type="scientific">Sesamum latifolium</name>
    <dbReference type="NCBI Taxonomy" id="2727402"/>
    <lineage>
        <taxon>Eukaryota</taxon>
        <taxon>Viridiplantae</taxon>
        <taxon>Streptophyta</taxon>
        <taxon>Embryophyta</taxon>
        <taxon>Tracheophyta</taxon>
        <taxon>Spermatophyta</taxon>
        <taxon>Magnoliopsida</taxon>
        <taxon>eudicotyledons</taxon>
        <taxon>Gunneridae</taxon>
        <taxon>Pentapetalae</taxon>
        <taxon>asterids</taxon>
        <taxon>lamiids</taxon>
        <taxon>Lamiales</taxon>
        <taxon>Pedaliaceae</taxon>
        <taxon>Sesamum</taxon>
    </lineage>
</organism>
<reference evidence="1" key="2">
    <citation type="journal article" date="2024" name="Plant">
        <title>Genomic evolution and insights into agronomic trait innovations of Sesamum species.</title>
        <authorList>
            <person name="Miao H."/>
            <person name="Wang L."/>
            <person name="Qu L."/>
            <person name="Liu H."/>
            <person name="Sun Y."/>
            <person name="Le M."/>
            <person name="Wang Q."/>
            <person name="Wei S."/>
            <person name="Zheng Y."/>
            <person name="Lin W."/>
            <person name="Duan Y."/>
            <person name="Cao H."/>
            <person name="Xiong S."/>
            <person name="Wang X."/>
            <person name="Wei L."/>
            <person name="Li C."/>
            <person name="Ma Q."/>
            <person name="Ju M."/>
            <person name="Zhao R."/>
            <person name="Li G."/>
            <person name="Mu C."/>
            <person name="Tian Q."/>
            <person name="Mei H."/>
            <person name="Zhang T."/>
            <person name="Gao T."/>
            <person name="Zhang H."/>
        </authorList>
    </citation>
    <scope>NUCLEOTIDE SEQUENCE</scope>
    <source>
        <strain evidence="1">KEN1</strain>
    </source>
</reference>
<protein>
    <submittedName>
        <fullName evidence="1">Uncharacterized protein</fullName>
    </submittedName>
</protein>
<name>A0AAW2T7W6_9LAMI</name>
<proteinExistence type="predicted"/>
<gene>
    <name evidence="1" type="ORF">Slati_4097200</name>
</gene>
<accession>A0AAW2T7W6</accession>
<evidence type="ECO:0000313" key="1">
    <source>
        <dbReference type="EMBL" id="KAL0400673.1"/>
    </source>
</evidence>
<reference evidence="1" key="1">
    <citation type="submission" date="2020-06" db="EMBL/GenBank/DDBJ databases">
        <authorList>
            <person name="Li T."/>
            <person name="Hu X."/>
            <person name="Zhang T."/>
            <person name="Song X."/>
            <person name="Zhang H."/>
            <person name="Dai N."/>
            <person name="Sheng W."/>
            <person name="Hou X."/>
            <person name="Wei L."/>
        </authorList>
    </citation>
    <scope>NUCLEOTIDE SEQUENCE</scope>
    <source>
        <strain evidence="1">KEN1</strain>
        <tissue evidence="1">Leaf</tissue>
    </source>
</reference>